<dbReference type="GO" id="GO:0016342">
    <property type="term" value="C:catenin complex"/>
    <property type="evidence" value="ECO:0007669"/>
    <property type="project" value="TreeGrafter"/>
</dbReference>
<dbReference type="InterPro" id="IPR036149">
    <property type="entry name" value="APC_N_sf"/>
</dbReference>
<dbReference type="GO" id="GO:0016477">
    <property type="term" value="P:cell migration"/>
    <property type="evidence" value="ECO:0007669"/>
    <property type="project" value="TreeGrafter"/>
</dbReference>
<feature type="region of interest" description="Disordered" evidence="2">
    <location>
        <begin position="58"/>
        <end position="79"/>
    </location>
</feature>
<dbReference type="GO" id="GO:0007389">
    <property type="term" value="P:pattern specification process"/>
    <property type="evidence" value="ECO:0007669"/>
    <property type="project" value="TreeGrafter"/>
</dbReference>
<dbReference type="GO" id="GO:0045295">
    <property type="term" value="F:gamma-catenin binding"/>
    <property type="evidence" value="ECO:0007669"/>
    <property type="project" value="TreeGrafter"/>
</dbReference>
<dbReference type="GO" id="GO:0008013">
    <property type="term" value="F:beta-catenin binding"/>
    <property type="evidence" value="ECO:0007669"/>
    <property type="project" value="InterPro"/>
</dbReference>
<dbReference type="GO" id="GO:0090090">
    <property type="term" value="P:negative regulation of canonical Wnt signaling pathway"/>
    <property type="evidence" value="ECO:0007669"/>
    <property type="project" value="TreeGrafter"/>
</dbReference>
<evidence type="ECO:0000259" key="3">
    <source>
        <dbReference type="Pfam" id="PF16689"/>
    </source>
</evidence>
<dbReference type="GO" id="GO:0001708">
    <property type="term" value="P:cell fate specification"/>
    <property type="evidence" value="ECO:0007669"/>
    <property type="project" value="TreeGrafter"/>
</dbReference>
<organism evidence="4 5">
    <name type="scientific">Elysia marginata</name>
    <dbReference type="NCBI Taxonomy" id="1093978"/>
    <lineage>
        <taxon>Eukaryota</taxon>
        <taxon>Metazoa</taxon>
        <taxon>Spiralia</taxon>
        <taxon>Lophotrochozoa</taxon>
        <taxon>Mollusca</taxon>
        <taxon>Gastropoda</taxon>
        <taxon>Heterobranchia</taxon>
        <taxon>Euthyneura</taxon>
        <taxon>Panpulmonata</taxon>
        <taxon>Sacoglossa</taxon>
        <taxon>Placobranchoidea</taxon>
        <taxon>Plakobranchidae</taxon>
        <taxon>Elysia</taxon>
    </lineage>
</organism>
<dbReference type="GO" id="GO:0008017">
    <property type="term" value="F:microtubule binding"/>
    <property type="evidence" value="ECO:0007669"/>
    <property type="project" value="TreeGrafter"/>
</dbReference>
<dbReference type="Proteomes" id="UP000762676">
    <property type="component" value="Unassembled WGS sequence"/>
</dbReference>
<dbReference type="GO" id="GO:0005881">
    <property type="term" value="C:cytoplasmic microtubule"/>
    <property type="evidence" value="ECO:0007669"/>
    <property type="project" value="TreeGrafter"/>
</dbReference>
<gene>
    <name evidence="4" type="ORF">ElyMa_005784400</name>
</gene>
<keyword evidence="1" id="KW-0175">Coiled coil</keyword>
<keyword evidence="5" id="KW-1185">Reference proteome</keyword>
<dbReference type="GO" id="GO:0007026">
    <property type="term" value="P:negative regulation of microtubule depolymerization"/>
    <property type="evidence" value="ECO:0007669"/>
    <property type="project" value="TreeGrafter"/>
</dbReference>
<evidence type="ECO:0000256" key="1">
    <source>
        <dbReference type="SAM" id="Coils"/>
    </source>
</evidence>
<evidence type="ECO:0000256" key="2">
    <source>
        <dbReference type="SAM" id="MobiDB-lite"/>
    </source>
</evidence>
<dbReference type="GO" id="GO:0007399">
    <property type="term" value="P:nervous system development"/>
    <property type="evidence" value="ECO:0007669"/>
    <property type="project" value="TreeGrafter"/>
</dbReference>
<reference evidence="4 5" key="1">
    <citation type="journal article" date="2021" name="Elife">
        <title>Chloroplast acquisition without the gene transfer in kleptoplastic sea slugs, Plakobranchus ocellatus.</title>
        <authorList>
            <person name="Maeda T."/>
            <person name="Takahashi S."/>
            <person name="Yoshida T."/>
            <person name="Shimamura S."/>
            <person name="Takaki Y."/>
            <person name="Nagai Y."/>
            <person name="Toyoda A."/>
            <person name="Suzuki Y."/>
            <person name="Arimoto A."/>
            <person name="Ishii H."/>
            <person name="Satoh N."/>
            <person name="Nishiyama T."/>
            <person name="Hasebe M."/>
            <person name="Maruyama T."/>
            <person name="Minagawa J."/>
            <person name="Obokata J."/>
            <person name="Shigenobu S."/>
        </authorList>
    </citation>
    <scope>NUCLEOTIDE SEQUENCE [LARGE SCALE GENOMIC DNA]</scope>
</reference>
<dbReference type="InterPro" id="IPR026818">
    <property type="entry name" value="Apc_fam"/>
</dbReference>
<feature type="coiled-coil region" evidence="1">
    <location>
        <begin position="6"/>
        <end position="40"/>
    </location>
</feature>
<proteinExistence type="predicted"/>
<protein>
    <submittedName>
        <fullName evidence="4">Adenomatous polyposis coli protein 2</fullName>
    </submittedName>
</protein>
<dbReference type="EMBL" id="BMAT01011614">
    <property type="protein sequence ID" value="GFR75809.1"/>
    <property type="molecule type" value="Genomic_DNA"/>
</dbReference>
<dbReference type="GO" id="GO:0030877">
    <property type="term" value="C:beta-catenin destruction complex"/>
    <property type="evidence" value="ECO:0007669"/>
    <property type="project" value="TreeGrafter"/>
</dbReference>
<sequence length="117" mass="12692">MAMSSYDELLKQVASLKTENNHLRKELKDNSSHLTKLENDASNMKDVLSHIQGTLDEPVDLGVAEGDDTGDLGKETGAEGYAGDITITNSINFGCEKSSLEAITVNQAQVVKTNFFE</sequence>
<dbReference type="PANTHER" id="PTHR12607">
    <property type="entry name" value="ADENOMATOUS POLYPOSIS COLI PROTEIN FAMILY"/>
    <property type="match status" value="1"/>
</dbReference>
<dbReference type="AlphaFoldDB" id="A0AAV4FRH1"/>
<name>A0AAV4FRH1_9GAST</name>
<dbReference type="Pfam" id="PF16689">
    <property type="entry name" value="APC_N_CC"/>
    <property type="match status" value="1"/>
</dbReference>
<dbReference type="PANTHER" id="PTHR12607:SF12">
    <property type="entry name" value="APC-LIKE, ISOFORM A-RELATED"/>
    <property type="match status" value="1"/>
</dbReference>
<comment type="caution">
    <text evidence="4">The sequence shown here is derived from an EMBL/GenBank/DDBJ whole genome shotgun (WGS) entry which is preliminary data.</text>
</comment>
<dbReference type="SUPFAM" id="SSF58050">
    <property type="entry name" value="N-terminal coiled coil domain from apc"/>
    <property type="match status" value="1"/>
</dbReference>
<feature type="domain" description="Adenomatous polyposis coli N-terminal dimerisation" evidence="3">
    <location>
        <begin position="4"/>
        <end position="55"/>
    </location>
</feature>
<dbReference type="InterPro" id="IPR032038">
    <property type="entry name" value="APC_N"/>
</dbReference>
<evidence type="ECO:0000313" key="5">
    <source>
        <dbReference type="Proteomes" id="UP000762676"/>
    </source>
</evidence>
<accession>A0AAV4FRH1</accession>
<evidence type="ECO:0000313" key="4">
    <source>
        <dbReference type="EMBL" id="GFR75809.1"/>
    </source>
</evidence>
<dbReference type="Gene3D" id="1.20.5.10">
    <property type="match status" value="1"/>
</dbReference>